<dbReference type="Pfam" id="PF00160">
    <property type="entry name" value="Pro_isomerase"/>
    <property type="match status" value="1"/>
</dbReference>
<keyword evidence="10" id="KW-1185">Reference proteome</keyword>
<feature type="domain" description="PPIase cyclophilin-type" evidence="8">
    <location>
        <begin position="130"/>
        <end position="260"/>
    </location>
</feature>
<dbReference type="InterPro" id="IPR044666">
    <property type="entry name" value="Cyclophilin_A-like"/>
</dbReference>
<evidence type="ECO:0000256" key="1">
    <source>
        <dbReference type="ARBA" id="ARBA00004123"/>
    </source>
</evidence>
<dbReference type="PROSITE" id="PS50072">
    <property type="entry name" value="CSA_PPIASE_2"/>
    <property type="match status" value="1"/>
</dbReference>
<comment type="subcellular location">
    <subcellularLocation>
        <location evidence="1">Nucleus</location>
    </subcellularLocation>
</comment>
<comment type="subunit">
    <text evidence="6">Part of the activated spliceosome B/catalytic step 1 spliceosome, one of the forms of the spliceosome which has a well-formed active site but still cannot catalyze the branching reaction and is composed at least of 52 proteins, the U2, U5 and U6 snRNAs and the pre-mRNA. Recruited during early steps of activated spliceosome B maturation, it is probably one of the first proteins released from this complex as he matures to the spliceosome C complex. Component of the minor spliceosome, which splices U12-type introns.</text>
</comment>
<keyword evidence="3" id="KW-0539">Nucleus</keyword>
<dbReference type="SUPFAM" id="SSF50891">
    <property type="entry name" value="Cyclophilin-like"/>
    <property type="match status" value="1"/>
</dbReference>
<sequence>MKEVRRGNAYYAESRKRKEAAYVSTEKNVWHRHGNMGFIEEMENEQVVIVIKDKDNLNILCKCCIKAKMCRNIYGNLENIKAARIMELWQSMDFIGPIKQMSKGGKRRLTSMSNIYMQEPATKGKVTMKTTVGDIELELRAKETPKTCRNFIQLCVEGYYHDLIFHTQGGDPTGTGDGVLIVMAYAGKDDNSSKFFFIFSSTPELQNKHTIFGKVTGESIYNMFEREEALVDENDGLLYPPRLIKTKILNNPFFNPVIISRIIVQKSAEVKDSSKTKTAVVKDFNLLSFGKEAEEDDEESVILNKKFSGKGKSDHDHLTDPK</sequence>
<dbReference type="PANTHER" id="PTHR45625:SF6">
    <property type="entry name" value="SPLICEOSOME-ASSOCIATED PROTEIN CWC27 HOMOLOG"/>
    <property type="match status" value="1"/>
</dbReference>
<evidence type="ECO:0000259" key="8">
    <source>
        <dbReference type="PROSITE" id="PS50072"/>
    </source>
</evidence>
<proteinExistence type="inferred from homology"/>
<gene>
    <name evidence="9" type="ORF">WN48_05593</name>
</gene>
<name>A0A310SMV5_9HYME</name>
<dbReference type="InterPro" id="IPR002130">
    <property type="entry name" value="Cyclophilin-type_PPIase_dom"/>
</dbReference>
<dbReference type="GO" id="GO:0071013">
    <property type="term" value="C:catalytic step 2 spliceosome"/>
    <property type="evidence" value="ECO:0007669"/>
    <property type="project" value="TreeGrafter"/>
</dbReference>
<evidence type="ECO:0000313" key="9">
    <source>
        <dbReference type="EMBL" id="OAD55118.1"/>
    </source>
</evidence>
<dbReference type="EMBL" id="KQ763441">
    <property type="protein sequence ID" value="OAD55118.1"/>
    <property type="molecule type" value="Genomic_DNA"/>
</dbReference>
<accession>A0A310SMV5</accession>
<evidence type="ECO:0000313" key="10">
    <source>
        <dbReference type="Proteomes" id="UP000250275"/>
    </source>
</evidence>
<dbReference type="OrthoDB" id="442970at2759"/>
<feature type="compositionally biased region" description="Basic and acidic residues" evidence="7">
    <location>
        <begin position="311"/>
        <end position="322"/>
    </location>
</feature>
<dbReference type="InterPro" id="IPR029000">
    <property type="entry name" value="Cyclophilin-like_dom_sf"/>
</dbReference>
<evidence type="ECO:0000256" key="7">
    <source>
        <dbReference type="SAM" id="MobiDB-lite"/>
    </source>
</evidence>
<dbReference type="Proteomes" id="UP000250275">
    <property type="component" value="Unassembled WGS sequence"/>
</dbReference>
<dbReference type="Gene3D" id="2.40.100.10">
    <property type="entry name" value="Cyclophilin-like"/>
    <property type="match status" value="2"/>
</dbReference>
<dbReference type="PANTHER" id="PTHR45625">
    <property type="entry name" value="PEPTIDYL-PROLYL CIS-TRANS ISOMERASE-RELATED"/>
    <property type="match status" value="1"/>
</dbReference>
<evidence type="ECO:0000256" key="2">
    <source>
        <dbReference type="ARBA" id="ARBA00007365"/>
    </source>
</evidence>
<evidence type="ECO:0000256" key="4">
    <source>
        <dbReference type="ARBA" id="ARBA00040027"/>
    </source>
</evidence>
<keyword evidence="9" id="KW-0413">Isomerase</keyword>
<comment type="similarity">
    <text evidence="2">Belongs to the cyclophilin-type PPIase family.</text>
</comment>
<dbReference type="AlphaFoldDB" id="A0A310SMV5"/>
<feature type="region of interest" description="Disordered" evidence="7">
    <location>
        <begin position="293"/>
        <end position="322"/>
    </location>
</feature>
<evidence type="ECO:0000256" key="5">
    <source>
        <dbReference type="ARBA" id="ARBA00042090"/>
    </source>
</evidence>
<organism evidence="9 10">
    <name type="scientific">Eufriesea mexicana</name>
    <dbReference type="NCBI Taxonomy" id="516756"/>
    <lineage>
        <taxon>Eukaryota</taxon>
        <taxon>Metazoa</taxon>
        <taxon>Ecdysozoa</taxon>
        <taxon>Arthropoda</taxon>
        <taxon>Hexapoda</taxon>
        <taxon>Insecta</taxon>
        <taxon>Pterygota</taxon>
        <taxon>Neoptera</taxon>
        <taxon>Endopterygota</taxon>
        <taxon>Hymenoptera</taxon>
        <taxon>Apocrita</taxon>
        <taxon>Aculeata</taxon>
        <taxon>Apoidea</taxon>
        <taxon>Anthophila</taxon>
        <taxon>Apidae</taxon>
        <taxon>Eufriesea</taxon>
    </lineage>
</organism>
<evidence type="ECO:0000256" key="3">
    <source>
        <dbReference type="ARBA" id="ARBA00023242"/>
    </source>
</evidence>
<evidence type="ECO:0000256" key="6">
    <source>
        <dbReference type="ARBA" id="ARBA00046368"/>
    </source>
</evidence>
<reference evidence="9 10" key="1">
    <citation type="submission" date="2015-07" db="EMBL/GenBank/DDBJ databases">
        <title>The genome of Eufriesea mexicana.</title>
        <authorList>
            <person name="Pan H."/>
            <person name="Kapheim K."/>
        </authorList>
    </citation>
    <scope>NUCLEOTIDE SEQUENCE [LARGE SCALE GENOMIC DNA]</scope>
    <source>
        <strain evidence="9">0111107269</strain>
        <tissue evidence="9">Whole body</tissue>
    </source>
</reference>
<dbReference type="GO" id="GO:0003755">
    <property type="term" value="F:peptidyl-prolyl cis-trans isomerase activity"/>
    <property type="evidence" value="ECO:0007669"/>
    <property type="project" value="InterPro"/>
</dbReference>
<protein>
    <recommendedName>
        <fullName evidence="4">Spliceosome-associated protein CWC27 homolog</fullName>
    </recommendedName>
    <alternativeName>
        <fullName evidence="5">Probable inactive peptidyl-prolyl cis-trans isomerase CWC27 homolog</fullName>
    </alternativeName>
</protein>